<proteinExistence type="inferred from homology"/>
<dbReference type="CDD" id="cd01561">
    <property type="entry name" value="CBS_like"/>
    <property type="match status" value="1"/>
</dbReference>
<reference evidence="14 15" key="1">
    <citation type="submission" date="2016-12" db="EMBL/GenBank/DDBJ databases">
        <authorList>
            <person name="Song W.-J."/>
            <person name="Kurnit D.M."/>
        </authorList>
    </citation>
    <scope>NUCLEOTIDE SEQUENCE [LARGE SCALE GENOMIC DNA]</scope>
    <source>
        <strain evidence="14 15">DSM 19599</strain>
    </source>
</reference>
<dbReference type="RefSeq" id="WP_073626125.1">
    <property type="nucleotide sequence ID" value="NZ_FRXO01000002.1"/>
</dbReference>
<evidence type="ECO:0000256" key="5">
    <source>
        <dbReference type="ARBA" id="ARBA00022605"/>
    </source>
</evidence>
<evidence type="ECO:0000256" key="9">
    <source>
        <dbReference type="ARBA" id="ARBA00047931"/>
    </source>
</evidence>
<dbReference type="Pfam" id="PF00291">
    <property type="entry name" value="PALP"/>
    <property type="match status" value="1"/>
</dbReference>
<accession>A0A1M7ZBT4</accession>
<dbReference type="Proteomes" id="UP000186406">
    <property type="component" value="Unassembled WGS sequence"/>
</dbReference>
<dbReference type="EC" id="2.5.1.47" evidence="4"/>
<keyword evidence="7 10" id="KW-0663">Pyridoxal phosphate</keyword>
<dbReference type="GO" id="GO:0004124">
    <property type="term" value="F:cysteine synthase activity"/>
    <property type="evidence" value="ECO:0007669"/>
    <property type="project" value="UniProtKB-EC"/>
</dbReference>
<evidence type="ECO:0000256" key="1">
    <source>
        <dbReference type="ARBA" id="ARBA00001933"/>
    </source>
</evidence>
<comment type="catalytic activity">
    <reaction evidence="9">
        <text>O-acetyl-L-serine + hydrogen sulfide = L-cysteine + acetate</text>
        <dbReference type="Rhea" id="RHEA:14829"/>
        <dbReference type="ChEBI" id="CHEBI:29919"/>
        <dbReference type="ChEBI" id="CHEBI:30089"/>
        <dbReference type="ChEBI" id="CHEBI:35235"/>
        <dbReference type="ChEBI" id="CHEBI:58340"/>
        <dbReference type="EC" id="2.5.1.47"/>
    </reaction>
</comment>
<dbReference type="InterPro" id="IPR050214">
    <property type="entry name" value="Cys_Synth/Cystath_Beta-Synth"/>
</dbReference>
<keyword evidence="15" id="KW-1185">Reference proteome</keyword>
<dbReference type="GO" id="GO:0005737">
    <property type="term" value="C:cytoplasm"/>
    <property type="evidence" value="ECO:0007669"/>
    <property type="project" value="UniProtKB-ARBA"/>
</dbReference>
<sequence length="332" mass="34589">MANAGEARGTGTEPATRPGRGRIYGSITETVGNTPLVRMDRLAAELGVGATLLAKLEFFNPISSVKDRIGVAMIDALEAEGRITRGQSVLVEPTSGNTGIALAFTAAARGYRLILVMPESMSVERRKMLKLLGAELELTEAAKGMKGAVARAEEILTEIPGAVMPQQFINPANPAIHRATTAEEIWNDTDGHVDAFVAGVGTGGTITGVGQVLKARNPDIRIVAVEPADSPVLSGGAPGPHKIQGIGAGFVPAVLDTHIYDEVIGVSNDDAFKHARLAARLEGIPVGISSGAAIAAAAELGRRPEFAGKSIVLIVPSFAERYLSTLLFEGLD</sequence>
<evidence type="ECO:0000256" key="8">
    <source>
        <dbReference type="ARBA" id="ARBA00023192"/>
    </source>
</evidence>
<dbReference type="EMBL" id="FRXO01000002">
    <property type="protein sequence ID" value="SHO62323.1"/>
    <property type="molecule type" value="Genomic_DNA"/>
</dbReference>
<evidence type="ECO:0000256" key="7">
    <source>
        <dbReference type="ARBA" id="ARBA00022898"/>
    </source>
</evidence>
<dbReference type="AlphaFoldDB" id="A0A1M7ZBT4"/>
<evidence type="ECO:0000256" key="3">
    <source>
        <dbReference type="ARBA" id="ARBA00007103"/>
    </source>
</evidence>
<feature type="binding site" evidence="10">
    <location>
        <position position="97"/>
    </location>
    <ligand>
        <name>pyridoxal 5'-phosphate</name>
        <dbReference type="ChEBI" id="CHEBI:597326"/>
    </ligand>
</feature>
<feature type="modified residue" description="N6-(pyridoxal phosphate)lysine" evidence="11">
    <location>
        <position position="66"/>
    </location>
</feature>
<dbReference type="PANTHER" id="PTHR10314">
    <property type="entry name" value="CYSTATHIONINE BETA-SYNTHASE"/>
    <property type="match status" value="1"/>
</dbReference>
<keyword evidence="6" id="KW-0808">Transferase</keyword>
<evidence type="ECO:0000313" key="15">
    <source>
        <dbReference type="Proteomes" id="UP000186406"/>
    </source>
</evidence>
<dbReference type="InterPro" id="IPR005856">
    <property type="entry name" value="Cys_synth"/>
</dbReference>
<evidence type="ECO:0000256" key="4">
    <source>
        <dbReference type="ARBA" id="ARBA00012681"/>
    </source>
</evidence>
<comment type="cofactor">
    <cofactor evidence="1 10">
        <name>pyridoxal 5'-phosphate</name>
        <dbReference type="ChEBI" id="CHEBI:597326"/>
    </cofactor>
</comment>
<evidence type="ECO:0000256" key="10">
    <source>
        <dbReference type="PIRSR" id="PIRSR605856-50"/>
    </source>
</evidence>
<dbReference type="Gene3D" id="3.40.50.1100">
    <property type="match status" value="2"/>
</dbReference>
<gene>
    <name evidence="14" type="ORF">SAMN02745172_00928</name>
</gene>
<dbReference type="STRING" id="1123029.SAMN02745172_00928"/>
<feature type="binding site" evidence="10">
    <location>
        <position position="289"/>
    </location>
    <ligand>
        <name>pyridoxal 5'-phosphate</name>
        <dbReference type="ChEBI" id="CHEBI:597326"/>
    </ligand>
</feature>
<dbReference type="NCBIfam" id="TIGR01136">
    <property type="entry name" value="cysKM"/>
    <property type="match status" value="1"/>
</dbReference>
<dbReference type="InterPro" id="IPR005859">
    <property type="entry name" value="CysK"/>
</dbReference>
<feature type="binding site" evidence="10">
    <location>
        <begin position="201"/>
        <end position="205"/>
    </location>
    <ligand>
        <name>pyridoxal 5'-phosphate</name>
        <dbReference type="ChEBI" id="CHEBI:597326"/>
    </ligand>
</feature>
<evidence type="ECO:0000256" key="6">
    <source>
        <dbReference type="ARBA" id="ARBA00022679"/>
    </source>
</evidence>
<organism evidence="14 15">
    <name type="scientific">Pseudoxanthobacter soli DSM 19599</name>
    <dbReference type="NCBI Taxonomy" id="1123029"/>
    <lineage>
        <taxon>Bacteria</taxon>
        <taxon>Pseudomonadati</taxon>
        <taxon>Pseudomonadota</taxon>
        <taxon>Alphaproteobacteria</taxon>
        <taxon>Hyphomicrobiales</taxon>
        <taxon>Segnochrobactraceae</taxon>
        <taxon>Pseudoxanthobacter</taxon>
    </lineage>
</organism>
<evidence type="ECO:0000313" key="14">
    <source>
        <dbReference type="EMBL" id="SHO62323.1"/>
    </source>
</evidence>
<evidence type="ECO:0000259" key="13">
    <source>
        <dbReference type="Pfam" id="PF00291"/>
    </source>
</evidence>
<dbReference type="GO" id="GO:0006535">
    <property type="term" value="P:cysteine biosynthetic process from serine"/>
    <property type="evidence" value="ECO:0007669"/>
    <property type="project" value="InterPro"/>
</dbReference>
<keyword evidence="5" id="KW-0028">Amino-acid biosynthesis</keyword>
<dbReference type="InterPro" id="IPR001926">
    <property type="entry name" value="TrpB-like_PALP"/>
</dbReference>
<protein>
    <recommendedName>
        <fullName evidence="4">cysteine synthase</fullName>
        <ecNumber evidence="4">2.5.1.47</ecNumber>
    </recommendedName>
</protein>
<keyword evidence="8" id="KW-0198">Cysteine biosynthesis</keyword>
<feature type="region of interest" description="Disordered" evidence="12">
    <location>
        <begin position="1"/>
        <end position="23"/>
    </location>
</feature>
<dbReference type="SUPFAM" id="SSF53686">
    <property type="entry name" value="Tryptophan synthase beta subunit-like PLP-dependent enzymes"/>
    <property type="match status" value="1"/>
</dbReference>
<evidence type="ECO:0000256" key="11">
    <source>
        <dbReference type="PIRSR" id="PIRSR605856-51"/>
    </source>
</evidence>
<comment type="similarity">
    <text evidence="3">Belongs to the cysteine synthase/cystathionine beta-synthase family.</text>
</comment>
<evidence type="ECO:0000256" key="2">
    <source>
        <dbReference type="ARBA" id="ARBA00004962"/>
    </source>
</evidence>
<dbReference type="NCBIfam" id="TIGR01139">
    <property type="entry name" value="cysK"/>
    <property type="match status" value="1"/>
</dbReference>
<dbReference type="FunFam" id="3.40.50.1100:FF:000067">
    <property type="entry name" value="Cysteine synthase"/>
    <property type="match status" value="1"/>
</dbReference>
<evidence type="ECO:0000256" key="12">
    <source>
        <dbReference type="SAM" id="MobiDB-lite"/>
    </source>
</evidence>
<dbReference type="InterPro" id="IPR036052">
    <property type="entry name" value="TrpB-like_PALP_sf"/>
</dbReference>
<dbReference type="OrthoDB" id="9805733at2"/>
<name>A0A1M7ZBT4_9HYPH</name>
<feature type="domain" description="Tryptophan synthase beta chain-like PALP" evidence="13">
    <location>
        <begin position="27"/>
        <end position="316"/>
    </location>
</feature>
<comment type="pathway">
    <text evidence="2">Amino-acid biosynthesis; L-cysteine biosynthesis; L-cysteine from L-serine: step 2/2.</text>
</comment>